<dbReference type="AlphaFoldDB" id="K4LFZ5"/>
<dbReference type="STRING" id="1089553.Tph_c07750"/>
<dbReference type="Proteomes" id="UP000000467">
    <property type="component" value="Chromosome"/>
</dbReference>
<sequence length="70" mass="8175">MNLQYLGKICSLFKNNLSALLIQRKSTIERPCILPVHQKNRIRANRQKKKCSRQQTCCYMPIKEGRKGVV</sequence>
<evidence type="ECO:0000313" key="2">
    <source>
        <dbReference type="Proteomes" id="UP000000467"/>
    </source>
</evidence>
<name>K4LFZ5_THEPS</name>
<dbReference type="EMBL" id="CP003732">
    <property type="protein sequence ID" value="AFV11007.1"/>
    <property type="molecule type" value="Genomic_DNA"/>
</dbReference>
<evidence type="ECO:0000313" key="1">
    <source>
        <dbReference type="EMBL" id="AFV11007.1"/>
    </source>
</evidence>
<proteinExistence type="predicted"/>
<dbReference type="HOGENOM" id="CLU_2756516_0_0_9"/>
<gene>
    <name evidence="1" type="ordered locus">Tph_c07750</name>
</gene>
<reference evidence="1 2" key="1">
    <citation type="journal article" date="2012" name="BMC Genomics">
        <title>Genome-guided analysis of physiological and morphological traits of the fermentative acetate oxidizer Thermacetogenium phaeum.</title>
        <authorList>
            <person name="Oehler D."/>
            <person name="Poehlein A."/>
            <person name="Leimbach A."/>
            <person name="Muller N."/>
            <person name="Daniel R."/>
            <person name="Gottschalk G."/>
            <person name="Schink B."/>
        </authorList>
    </citation>
    <scope>NUCLEOTIDE SEQUENCE [LARGE SCALE GENOMIC DNA]</scope>
    <source>
        <strain evidence="2">ATCC BAA-254 / DSM 26808 / PB</strain>
    </source>
</reference>
<accession>K4LFZ5</accession>
<protein>
    <submittedName>
        <fullName evidence="1">Uncharacterized protein</fullName>
    </submittedName>
</protein>
<organism evidence="1 2">
    <name type="scientific">Thermacetogenium phaeum (strain ATCC BAA-254 / DSM 26808 / PB)</name>
    <dbReference type="NCBI Taxonomy" id="1089553"/>
    <lineage>
        <taxon>Bacteria</taxon>
        <taxon>Bacillati</taxon>
        <taxon>Bacillota</taxon>
        <taxon>Clostridia</taxon>
        <taxon>Thermoanaerobacterales</taxon>
        <taxon>Thermoanaerobacteraceae</taxon>
        <taxon>Thermacetogenium</taxon>
    </lineage>
</organism>
<keyword evidence="2" id="KW-1185">Reference proteome</keyword>
<dbReference type="KEGG" id="tpz:Tph_c07750"/>